<comment type="caution">
    <text evidence="3">The sequence shown here is derived from an EMBL/GenBank/DDBJ whole genome shotgun (WGS) entry which is preliminary data.</text>
</comment>
<dbReference type="InterPro" id="IPR012337">
    <property type="entry name" value="RNaseH-like_sf"/>
</dbReference>
<sequence length="126" mass="14313">MTEPCARKRQDTELTEQIRRVHSDSDATYGSPRVHAVLRREGTHVGRKRVGRLMREAGLQGVSPRRPRSFTRRDPTAGLAPDLVQRDFTVTAPNRLWVADISLVPTDEGPWWLATIRDAFSRRIVG</sequence>
<feature type="domain" description="HTH-like" evidence="2">
    <location>
        <begin position="11"/>
        <end position="66"/>
    </location>
</feature>
<dbReference type="SUPFAM" id="SSF53098">
    <property type="entry name" value="Ribonuclease H-like"/>
    <property type="match status" value="1"/>
</dbReference>
<dbReference type="RefSeq" id="WP_380227989.1">
    <property type="nucleotide sequence ID" value="NZ_JBHSOF010000038.1"/>
</dbReference>
<evidence type="ECO:0000313" key="4">
    <source>
        <dbReference type="Proteomes" id="UP001595975"/>
    </source>
</evidence>
<dbReference type="EMBL" id="JBHSOF010000038">
    <property type="protein sequence ID" value="MFC5666316.1"/>
    <property type="molecule type" value="Genomic_DNA"/>
</dbReference>
<dbReference type="InterPro" id="IPR050900">
    <property type="entry name" value="Transposase_IS3/IS150/IS904"/>
</dbReference>
<dbReference type="PANTHER" id="PTHR46889:SF4">
    <property type="entry name" value="TRANSPOSASE INSO FOR INSERTION SEQUENCE ELEMENT IS911B-RELATED"/>
    <property type="match status" value="1"/>
</dbReference>
<reference evidence="4" key="1">
    <citation type="journal article" date="2019" name="Int. J. Syst. Evol. Microbiol.">
        <title>The Global Catalogue of Microorganisms (GCM) 10K type strain sequencing project: providing services to taxonomists for standard genome sequencing and annotation.</title>
        <authorList>
            <consortium name="The Broad Institute Genomics Platform"/>
            <consortium name="The Broad Institute Genome Sequencing Center for Infectious Disease"/>
            <person name="Wu L."/>
            <person name="Ma J."/>
        </authorList>
    </citation>
    <scope>NUCLEOTIDE SEQUENCE [LARGE SCALE GENOMIC DNA]</scope>
    <source>
        <strain evidence="4">CGMCC 4.1437</strain>
    </source>
</reference>
<gene>
    <name evidence="3" type="ORF">ACFP3U_25515</name>
</gene>
<evidence type="ECO:0000313" key="3">
    <source>
        <dbReference type="EMBL" id="MFC5666316.1"/>
    </source>
</evidence>
<dbReference type="Proteomes" id="UP001595975">
    <property type="component" value="Unassembled WGS sequence"/>
</dbReference>
<feature type="compositionally biased region" description="Basic and acidic residues" evidence="1">
    <location>
        <begin position="1"/>
        <end position="25"/>
    </location>
</feature>
<organism evidence="3 4">
    <name type="scientific">Kitasatospora misakiensis</name>
    <dbReference type="NCBI Taxonomy" id="67330"/>
    <lineage>
        <taxon>Bacteria</taxon>
        <taxon>Bacillati</taxon>
        <taxon>Actinomycetota</taxon>
        <taxon>Actinomycetes</taxon>
        <taxon>Kitasatosporales</taxon>
        <taxon>Streptomycetaceae</taxon>
        <taxon>Kitasatospora</taxon>
    </lineage>
</organism>
<feature type="region of interest" description="Disordered" evidence="1">
    <location>
        <begin position="1"/>
        <end position="28"/>
    </location>
</feature>
<keyword evidence="4" id="KW-1185">Reference proteome</keyword>
<proteinExistence type="predicted"/>
<evidence type="ECO:0000256" key="1">
    <source>
        <dbReference type="SAM" id="MobiDB-lite"/>
    </source>
</evidence>
<dbReference type="Pfam" id="PF13276">
    <property type="entry name" value="HTH_21"/>
    <property type="match status" value="1"/>
</dbReference>
<dbReference type="PANTHER" id="PTHR46889">
    <property type="entry name" value="TRANSPOSASE INSF FOR INSERTION SEQUENCE IS3B-RELATED"/>
    <property type="match status" value="1"/>
</dbReference>
<feature type="region of interest" description="Disordered" evidence="1">
    <location>
        <begin position="59"/>
        <end position="78"/>
    </location>
</feature>
<name>A0ABW0XCX6_9ACTN</name>
<dbReference type="InterPro" id="IPR025948">
    <property type="entry name" value="HTH-like_dom"/>
</dbReference>
<evidence type="ECO:0000259" key="2">
    <source>
        <dbReference type="Pfam" id="PF13276"/>
    </source>
</evidence>
<protein>
    <submittedName>
        <fullName evidence="3">IS3 family transposase</fullName>
    </submittedName>
</protein>
<accession>A0ABW0XCX6</accession>